<reference evidence="11 12" key="1">
    <citation type="submission" date="2017-10" db="EMBL/GenBank/DDBJ databases">
        <authorList>
            <person name="Regsiter A."/>
            <person name="William W."/>
        </authorList>
    </citation>
    <scope>NUCLEOTIDE SEQUENCE [LARGE SCALE GENOMIC DNA]</scope>
    <source>
        <strain evidence="11 12">CFBP6991</strain>
    </source>
</reference>
<dbReference type="InterPro" id="IPR016143">
    <property type="entry name" value="Citrate_synth-like_sm_a-sub"/>
</dbReference>
<comment type="pathway">
    <text evidence="1 9">Carbohydrate metabolism; tricarboxylic acid cycle; isocitrate from oxaloacetate: step 1/2.</text>
</comment>
<dbReference type="GO" id="GO:0006099">
    <property type="term" value="P:tricarboxylic acid cycle"/>
    <property type="evidence" value="ECO:0007669"/>
    <property type="project" value="UniProtKB-UniRule"/>
</dbReference>
<dbReference type="Gene3D" id="2.20.28.60">
    <property type="match status" value="1"/>
</dbReference>
<dbReference type="GO" id="GO:0005737">
    <property type="term" value="C:cytoplasm"/>
    <property type="evidence" value="ECO:0007669"/>
    <property type="project" value="InterPro"/>
</dbReference>
<evidence type="ECO:0000256" key="8">
    <source>
        <dbReference type="PIRSR" id="PIRSR001369-1"/>
    </source>
</evidence>
<keyword evidence="11" id="KW-0012">Acyltransferase</keyword>
<dbReference type="InterPro" id="IPR002020">
    <property type="entry name" value="Citrate_synthase"/>
</dbReference>
<dbReference type="CDD" id="cd06114">
    <property type="entry name" value="EcCS_like"/>
    <property type="match status" value="1"/>
</dbReference>
<dbReference type="PROSITE" id="PS00480">
    <property type="entry name" value="CITRATE_SYNTHASE"/>
    <property type="match status" value="1"/>
</dbReference>
<name>A0A7Z7IUW6_XANCH</name>
<dbReference type="NCBIfam" id="TIGR01798">
    <property type="entry name" value="cit_synth_I"/>
    <property type="match status" value="1"/>
</dbReference>
<dbReference type="UniPathway" id="UPA00223">
    <property type="reaction ID" value="UER00717"/>
</dbReference>
<dbReference type="Gene3D" id="1.10.580.10">
    <property type="entry name" value="Citrate Synthase, domain 1"/>
    <property type="match status" value="1"/>
</dbReference>
<evidence type="ECO:0000256" key="2">
    <source>
        <dbReference type="ARBA" id="ARBA00010566"/>
    </source>
</evidence>
<evidence type="ECO:0000313" key="12">
    <source>
        <dbReference type="Proteomes" id="UP000234345"/>
    </source>
</evidence>
<evidence type="ECO:0000313" key="11">
    <source>
        <dbReference type="EMBL" id="SOO22019.1"/>
    </source>
</evidence>
<evidence type="ECO:0000256" key="6">
    <source>
        <dbReference type="NCBIfam" id="TIGR01798"/>
    </source>
</evidence>
<comment type="catalytic activity">
    <reaction evidence="5 9">
        <text>oxaloacetate + acetyl-CoA + H2O = citrate + CoA + H(+)</text>
        <dbReference type="Rhea" id="RHEA:16845"/>
        <dbReference type="ChEBI" id="CHEBI:15377"/>
        <dbReference type="ChEBI" id="CHEBI:15378"/>
        <dbReference type="ChEBI" id="CHEBI:16452"/>
        <dbReference type="ChEBI" id="CHEBI:16947"/>
        <dbReference type="ChEBI" id="CHEBI:57287"/>
        <dbReference type="ChEBI" id="CHEBI:57288"/>
        <dbReference type="EC" id="2.3.3.16"/>
    </reaction>
</comment>
<dbReference type="EMBL" id="OCZC01000002">
    <property type="protein sequence ID" value="SOO22019.1"/>
    <property type="molecule type" value="Genomic_DNA"/>
</dbReference>
<proteinExistence type="inferred from homology"/>
<dbReference type="PIRSF" id="PIRSF001369">
    <property type="entry name" value="Citrate_synth"/>
    <property type="match status" value="1"/>
</dbReference>
<protein>
    <recommendedName>
        <fullName evidence="6 7">Citrate synthase</fullName>
    </recommendedName>
</protein>
<comment type="similarity">
    <text evidence="2 7 10">Belongs to the citrate synthase family.</text>
</comment>
<evidence type="ECO:0000256" key="5">
    <source>
        <dbReference type="ARBA" id="ARBA00049288"/>
    </source>
</evidence>
<feature type="active site" evidence="8">
    <location>
        <position position="364"/>
    </location>
</feature>
<dbReference type="Gene3D" id="1.10.230.10">
    <property type="entry name" value="Cytochrome P450-Terp, domain 2"/>
    <property type="match status" value="1"/>
</dbReference>
<dbReference type="PANTHER" id="PTHR42871">
    <property type="entry name" value="CITRATE SYNTHASE"/>
    <property type="match status" value="1"/>
</dbReference>
<accession>A0A7Z7IUW6</accession>
<keyword evidence="4 7" id="KW-0808">Transferase</keyword>
<keyword evidence="3 9" id="KW-0816">Tricarboxylic acid cycle</keyword>
<evidence type="ECO:0000256" key="10">
    <source>
        <dbReference type="RuleBase" id="RU003406"/>
    </source>
</evidence>
<dbReference type="PANTHER" id="PTHR42871:SF1">
    <property type="entry name" value="CITRATE SYNTHASE"/>
    <property type="match status" value="1"/>
</dbReference>
<evidence type="ECO:0000256" key="7">
    <source>
        <dbReference type="PIRNR" id="PIRNR001369"/>
    </source>
</evidence>
<dbReference type="AlphaFoldDB" id="A0A7Z7IUW6"/>
<dbReference type="SUPFAM" id="SSF48256">
    <property type="entry name" value="Citrate synthase"/>
    <property type="match status" value="1"/>
</dbReference>
<dbReference type="InterPro" id="IPR010953">
    <property type="entry name" value="Citrate_synthase_typ-I"/>
</dbReference>
<gene>
    <name evidence="11" type="primary">gltA</name>
    <name evidence="11" type="ORF">XFF6991_100014</name>
</gene>
<dbReference type="Pfam" id="PF00285">
    <property type="entry name" value="Citrate_synt"/>
    <property type="match status" value="1"/>
</dbReference>
<evidence type="ECO:0000256" key="4">
    <source>
        <dbReference type="ARBA" id="ARBA00022679"/>
    </source>
</evidence>
<comment type="caution">
    <text evidence="11">The sequence shown here is derived from an EMBL/GenBank/DDBJ whole genome shotgun (WGS) entry which is preliminary data.</text>
</comment>
<evidence type="ECO:0000256" key="1">
    <source>
        <dbReference type="ARBA" id="ARBA00004751"/>
    </source>
</evidence>
<organism evidence="11 12">
    <name type="scientific">Xanthomonas campestris pv. phaseoli</name>
    <dbReference type="NCBI Taxonomy" id="317013"/>
    <lineage>
        <taxon>Bacteria</taxon>
        <taxon>Pseudomonadati</taxon>
        <taxon>Pseudomonadota</taxon>
        <taxon>Gammaproteobacteria</taxon>
        <taxon>Lysobacterales</taxon>
        <taxon>Lysobacteraceae</taxon>
        <taxon>Xanthomonas</taxon>
    </lineage>
</organism>
<dbReference type="RefSeq" id="WP_089142083.1">
    <property type="nucleotide sequence ID" value="NZ_OCZC01000002.1"/>
</dbReference>
<dbReference type="Proteomes" id="UP000234345">
    <property type="component" value="Unassembled WGS sequence"/>
</dbReference>
<dbReference type="FunFam" id="1.10.230.10:FF:000002">
    <property type="entry name" value="Citrate synthase"/>
    <property type="match status" value="1"/>
</dbReference>
<dbReference type="PRINTS" id="PR00143">
    <property type="entry name" value="CITRTSNTHASE"/>
</dbReference>
<dbReference type="GO" id="GO:0036440">
    <property type="term" value="F:citrate synthase activity"/>
    <property type="evidence" value="ECO:0007669"/>
    <property type="project" value="UniProtKB-EC"/>
</dbReference>
<sequence length="429" mass="47819">MSDLDQVTLNAGDKSVVLPVLKPTLGNDCVDISKLTKETGLFTYDSGFTATASCKSAITYIDGDNGVLLYRGYPIEQLAEKSSFLEVSYLLMNGELPTADEFKKFDHEVTHHTMMHESLKNFLGGFRHDAHPMAMLAGSVASLSAFYHDTLDLNDPEQRRQAAIRLIAKVPTLAAAAYRYSIGWPIRYPRNNLNYVDRFLHMMFEVPSEPLEINPVVAKALDLLFILHADHEQNASTSTVRLVGSTGANPYASVAAGITALWGPAHGGANEAVLKMLEEIGTADNVESAVAKAKDKNSSFRLMGFGHRVYKNFDPRAKIIREMTHKVLGELGVNDPLLEVALKLEEAALKDDYFVQRKLYPNVDFYSGIIYKALNIPVEMFTVMFAIARTAGWVSHWLEQQVDPEMKIGRPRQIYTGYDKRDYTDSANR</sequence>
<dbReference type="InterPro" id="IPR016142">
    <property type="entry name" value="Citrate_synth-like_lrg_a-sub"/>
</dbReference>
<evidence type="ECO:0000256" key="3">
    <source>
        <dbReference type="ARBA" id="ARBA00022532"/>
    </source>
</evidence>
<dbReference type="NCBIfam" id="NF004126">
    <property type="entry name" value="PRK05614.1"/>
    <property type="match status" value="1"/>
</dbReference>
<dbReference type="InterPro" id="IPR019810">
    <property type="entry name" value="Citrate_synthase_AS"/>
</dbReference>
<feature type="active site" evidence="8">
    <location>
        <position position="307"/>
    </location>
</feature>
<dbReference type="InterPro" id="IPR036969">
    <property type="entry name" value="Citrate_synthase_sf"/>
</dbReference>
<dbReference type="InterPro" id="IPR024176">
    <property type="entry name" value="Citrate_synthase_bac-typ"/>
</dbReference>
<evidence type="ECO:0000256" key="9">
    <source>
        <dbReference type="RuleBase" id="RU003370"/>
    </source>
</evidence>